<organism evidence="1 2">
    <name type="scientific">Methylocystis echinoides</name>
    <dbReference type="NCBI Taxonomy" id="29468"/>
    <lineage>
        <taxon>Bacteria</taxon>
        <taxon>Pseudomonadati</taxon>
        <taxon>Pseudomonadota</taxon>
        <taxon>Alphaproteobacteria</taxon>
        <taxon>Hyphomicrobiales</taxon>
        <taxon>Methylocystaceae</taxon>
        <taxon>Methylocystis</taxon>
    </lineage>
</organism>
<dbReference type="RefSeq" id="WP_281807296.1">
    <property type="nucleotide sequence ID" value="NZ_BSEC01000008.1"/>
</dbReference>
<protein>
    <submittedName>
        <fullName evidence="1">Uncharacterized protein</fullName>
    </submittedName>
</protein>
<comment type="caution">
    <text evidence="1">The sequence shown here is derived from an EMBL/GenBank/DDBJ whole genome shotgun (WGS) entry which is preliminary data.</text>
</comment>
<reference evidence="1" key="1">
    <citation type="journal article" date="2023" name="Int. J. Syst. Evol. Microbiol.">
        <title>Methylocystis iwaonis sp. nov., a type II methane-oxidizing bacterium from surface soil of a rice paddy field in Japan, and emended description of the genus Methylocystis (ex Whittenbury et al. 1970) Bowman et al. 1993.</title>
        <authorList>
            <person name="Kaise H."/>
            <person name="Sawadogo J.B."/>
            <person name="Alam M.S."/>
            <person name="Ueno C."/>
            <person name="Dianou D."/>
            <person name="Shinjo R."/>
            <person name="Asakawa S."/>
        </authorList>
    </citation>
    <scope>NUCLEOTIDE SEQUENCE</scope>
    <source>
        <strain evidence="1">LMG27198</strain>
    </source>
</reference>
<gene>
    <name evidence="1" type="ORF">LMG27198_51250</name>
</gene>
<dbReference type="EMBL" id="BSEC01000008">
    <property type="protein sequence ID" value="GLI96132.1"/>
    <property type="molecule type" value="Genomic_DNA"/>
</dbReference>
<evidence type="ECO:0000313" key="1">
    <source>
        <dbReference type="EMBL" id="GLI96132.1"/>
    </source>
</evidence>
<keyword evidence="2" id="KW-1185">Reference proteome</keyword>
<proteinExistence type="predicted"/>
<name>A0A9W6GZS5_9HYPH</name>
<accession>A0A9W6GZS5</accession>
<evidence type="ECO:0000313" key="2">
    <source>
        <dbReference type="Proteomes" id="UP001144323"/>
    </source>
</evidence>
<sequence>MRTALAALALVVAAGSARSDECEGVIKLQGFLNRAQLQCGLTKNDRRIVPQAEECAIQMNERKMQHMLAAGMRMYDKKDSEIGREATCAEISKFYPSTTTR</sequence>
<dbReference type="Proteomes" id="UP001144323">
    <property type="component" value="Unassembled WGS sequence"/>
</dbReference>
<dbReference type="AlphaFoldDB" id="A0A9W6GZS5"/>